<dbReference type="Gene3D" id="3.30.360.10">
    <property type="entry name" value="Dihydrodipicolinate Reductase, domain 2"/>
    <property type="match status" value="1"/>
</dbReference>
<dbReference type="InterPro" id="IPR005097">
    <property type="entry name" value="Sacchrp_dh_NADP-bd"/>
</dbReference>
<dbReference type="SUPFAM" id="SSF51735">
    <property type="entry name" value="NAD(P)-binding Rossmann-fold domains"/>
    <property type="match status" value="1"/>
</dbReference>
<evidence type="ECO:0000313" key="3">
    <source>
        <dbReference type="EMBL" id="QUI21888.1"/>
    </source>
</evidence>
<accession>A0A8J8MIG8</accession>
<keyword evidence="1" id="KW-0812">Transmembrane</keyword>
<keyword evidence="4" id="KW-1185">Reference proteome</keyword>
<feature type="transmembrane region" description="Helical" evidence="1">
    <location>
        <begin position="132"/>
        <end position="152"/>
    </location>
</feature>
<dbReference type="PANTHER" id="PTHR43796:SF2">
    <property type="entry name" value="CARBOXYNORSPERMIDINE SYNTHASE"/>
    <property type="match status" value="1"/>
</dbReference>
<evidence type="ECO:0000313" key="4">
    <source>
        <dbReference type="Proteomes" id="UP000683246"/>
    </source>
</evidence>
<dbReference type="Proteomes" id="UP000683246">
    <property type="component" value="Chromosome"/>
</dbReference>
<evidence type="ECO:0000256" key="1">
    <source>
        <dbReference type="SAM" id="Phobius"/>
    </source>
</evidence>
<name>A0A8J8MIG8_9FIRM</name>
<feature type="domain" description="Saccharopine dehydrogenase NADP binding" evidence="2">
    <location>
        <begin position="7"/>
        <end position="111"/>
    </location>
</feature>
<dbReference type="PANTHER" id="PTHR43796">
    <property type="entry name" value="CARBOXYNORSPERMIDINE SYNTHASE"/>
    <property type="match status" value="1"/>
</dbReference>
<keyword evidence="1" id="KW-1133">Transmembrane helix</keyword>
<evidence type="ECO:0000259" key="2">
    <source>
        <dbReference type="Pfam" id="PF03435"/>
    </source>
</evidence>
<dbReference type="RefSeq" id="WP_212697358.1">
    <property type="nucleotide sequence ID" value="NZ_CP058649.1"/>
</dbReference>
<dbReference type="Gene3D" id="3.40.50.720">
    <property type="entry name" value="NAD(P)-binding Rossmann-like Domain"/>
    <property type="match status" value="1"/>
</dbReference>
<gene>
    <name evidence="3" type="ORF">HZI73_06040</name>
</gene>
<dbReference type="AlphaFoldDB" id="A0A8J8MIG8"/>
<dbReference type="Pfam" id="PF03435">
    <property type="entry name" value="Sacchrp_dh_NADP"/>
    <property type="match status" value="1"/>
</dbReference>
<proteinExistence type="predicted"/>
<dbReference type="InterPro" id="IPR036291">
    <property type="entry name" value="NAD(P)-bd_dom_sf"/>
</dbReference>
<dbReference type="EMBL" id="CP058649">
    <property type="protein sequence ID" value="QUI21888.1"/>
    <property type="molecule type" value="Genomic_DNA"/>
</dbReference>
<keyword evidence="1" id="KW-0472">Membrane</keyword>
<dbReference type="KEGG" id="vpy:HZI73_06040"/>
<feature type="transmembrane region" description="Helical" evidence="1">
    <location>
        <begin position="240"/>
        <end position="261"/>
    </location>
</feature>
<reference evidence="3" key="1">
    <citation type="submission" date="2020-07" db="EMBL/GenBank/DDBJ databases">
        <title>Vallitalea pronyensis genome.</title>
        <authorList>
            <person name="Postec A."/>
        </authorList>
    </citation>
    <scope>NUCLEOTIDE SEQUENCE</scope>
    <source>
        <strain evidence="3">FatNI3</strain>
    </source>
</reference>
<protein>
    <submittedName>
        <fullName evidence="3">Saccharopine dehydrogenase NADP-binding domain-containing protein</fullName>
    </submittedName>
</protein>
<organism evidence="3 4">
    <name type="scientific">Vallitalea pronyensis</name>
    <dbReference type="NCBI Taxonomy" id="1348613"/>
    <lineage>
        <taxon>Bacteria</taxon>
        <taxon>Bacillati</taxon>
        <taxon>Bacillota</taxon>
        <taxon>Clostridia</taxon>
        <taxon>Lachnospirales</taxon>
        <taxon>Vallitaleaceae</taxon>
        <taxon>Vallitalea</taxon>
    </lineage>
</organism>
<sequence>MKCKTMMILGGYGGAGVCIAELLLQETDLHLILAGRNHMQANRVAKELNTKFNGDRVQGMQVDASNEKALRQAFKNCDIVMSCIPITSLGIGGGIVQAAFDADIHYIDLCWDNDKLRLLKQLEKPIKNSGKYFMIEAGFIPGVLSVMAFLAAKQLDSLDRLDFAGMLKDKHATYGSVVDLLIYAADPVYACKNGEWRVVPKSASKKIDFGCTFEDITCYPMDANELRSLPDDLGFKEVNFYVAGLNKVANIILFLVMGLGLHKFNWSRQLGAKWILRTIKKYSKPPYITIALMEARGKVNHYNAKLKVGISHEDGLIGTAITTVAGVLQLLDGSIKEPGVIIMGHHVDPERYVEDIKRLGMKVQIEQDYVKPSQIVSK</sequence>